<evidence type="ECO:0000313" key="2">
    <source>
        <dbReference type="Proteomes" id="UP001500266"/>
    </source>
</evidence>
<dbReference type="Proteomes" id="UP001500266">
    <property type="component" value="Unassembled WGS sequence"/>
</dbReference>
<reference evidence="2" key="1">
    <citation type="journal article" date="2019" name="Int. J. Syst. Evol. Microbiol.">
        <title>The Global Catalogue of Microorganisms (GCM) 10K type strain sequencing project: providing services to taxonomists for standard genome sequencing and annotation.</title>
        <authorList>
            <consortium name="The Broad Institute Genomics Platform"/>
            <consortium name="The Broad Institute Genome Sequencing Center for Infectious Disease"/>
            <person name="Wu L."/>
            <person name="Ma J."/>
        </authorList>
    </citation>
    <scope>NUCLEOTIDE SEQUENCE [LARGE SCALE GENOMIC DNA]</scope>
    <source>
        <strain evidence="2">JCM 17316</strain>
    </source>
</reference>
<gene>
    <name evidence="1" type="ORF">GCM10022416_01090</name>
</gene>
<comment type="caution">
    <text evidence="1">The sequence shown here is derived from an EMBL/GenBank/DDBJ whole genome shotgun (WGS) entry which is preliminary data.</text>
</comment>
<proteinExistence type="predicted"/>
<organism evidence="1 2">
    <name type="scientific">Actinomadura keratinilytica</name>
    <dbReference type="NCBI Taxonomy" id="547461"/>
    <lineage>
        <taxon>Bacteria</taxon>
        <taxon>Bacillati</taxon>
        <taxon>Actinomycetota</taxon>
        <taxon>Actinomycetes</taxon>
        <taxon>Streptosporangiales</taxon>
        <taxon>Thermomonosporaceae</taxon>
        <taxon>Actinomadura</taxon>
    </lineage>
</organism>
<dbReference type="EMBL" id="BAABDO010000001">
    <property type="protein sequence ID" value="GAA4126911.1"/>
    <property type="molecule type" value="Genomic_DNA"/>
</dbReference>
<accession>A0ABP7XW06</accession>
<keyword evidence="2" id="KW-1185">Reference proteome</keyword>
<name>A0ABP7XW06_9ACTN</name>
<evidence type="ECO:0000313" key="1">
    <source>
        <dbReference type="EMBL" id="GAA4126911.1"/>
    </source>
</evidence>
<dbReference type="RefSeq" id="WP_345016253.1">
    <property type="nucleotide sequence ID" value="NZ_BAABDO010000001.1"/>
</dbReference>
<protein>
    <submittedName>
        <fullName evidence="1">Uncharacterized protein</fullName>
    </submittedName>
</protein>
<sequence length="118" mass="12915">MAYADHDQRRRLIAGLRSLVTLLETRPEVPTPAFTTLTVFPPRGTDDAMRAEVDRIAALLGMKIETRSLDHGHYCAGRDFGPVRYEVAAILSGARAQHDAWRSYAGSVTPGSDTSKGM</sequence>